<dbReference type="EC" id="2.4.1.83" evidence="5"/>
<sequence>MPFDDVDMTTTTLMPQADSTAHSQTRTLVTIATYNERDNLPLLLDAIQAALPDADILVIDDNSPDGTGRYCDERSAADKRLHCLHRAGKLGLGTATIAGMRYAIEQNYDVMVNLDADFSHHPRHLPALLTGLNTADVAIGSRYVPGGKVENWPFYRRAMSWCVNTYARVLLGLRPRDVSGAYRAYKVEVLRPIDFDRIVSRGYSFQEELLWVLKRARASMVEVPITFADRERGVSKINKSEALAAIAILFRLGIKNWLGIR</sequence>
<dbReference type="GO" id="GO:0016020">
    <property type="term" value="C:membrane"/>
    <property type="evidence" value="ECO:0007669"/>
    <property type="project" value="GOC"/>
</dbReference>
<evidence type="ECO:0000256" key="2">
    <source>
        <dbReference type="ARBA" id="ARBA00022676"/>
    </source>
</evidence>
<dbReference type="Gene3D" id="3.90.550.10">
    <property type="entry name" value="Spore Coat Polysaccharide Biosynthesis Protein SpsA, Chain A"/>
    <property type="match status" value="1"/>
</dbReference>
<organism evidence="5 6">
    <name type="scientific">Pirellula staleyi (strain ATCC 27377 / DSM 6068 / ICPB 4128)</name>
    <name type="common">Pirella staleyi</name>
    <dbReference type="NCBI Taxonomy" id="530564"/>
    <lineage>
        <taxon>Bacteria</taxon>
        <taxon>Pseudomonadati</taxon>
        <taxon>Planctomycetota</taxon>
        <taxon>Planctomycetia</taxon>
        <taxon>Pirellulales</taxon>
        <taxon>Pirellulaceae</taxon>
        <taxon>Pirellula</taxon>
    </lineage>
</organism>
<gene>
    <name evidence="5" type="ordered locus">Psta_2011</name>
</gene>
<dbReference type="GO" id="GO:0009247">
    <property type="term" value="P:glycolipid biosynthetic process"/>
    <property type="evidence" value="ECO:0007669"/>
    <property type="project" value="TreeGrafter"/>
</dbReference>
<evidence type="ECO:0000313" key="6">
    <source>
        <dbReference type="Proteomes" id="UP000001887"/>
    </source>
</evidence>
<dbReference type="InterPro" id="IPR039528">
    <property type="entry name" value="DPM1-like"/>
</dbReference>
<keyword evidence="2 5" id="KW-0328">Glycosyltransferase</keyword>
<dbReference type="PANTHER" id="PTHR43398:SF1">
    <property type="entry name" value="DOLICHOL-PHOSPHATE MANNOSYLTRANSFERASE SUBUNIT 1"/>
    <property type="match status" value="1"/>
</dbReference>
<accession>D2R0T7</accession>
<dbReference type="GO" id="GO:0004582">
    <property type="term" value="F:dolichyl-phosphate beta-D-mannosyltransferase activity"/>
    <property type="evidence" value="ECO:0007669"/>
    <property type="project" value="UniProtKB-EC"/>
</dbReference>
<dbReference type="KEGG" id="psl:Psta_2011"/>
<dbReference type="SUPFAM" id="SSF53448">
    <property type="entry name" value="Nucleotide-diphospho-sugar transferases"/>
    <property type="match status" value="1"/>
</dbReference>
<dbReference type="CAZy" id="GT2">
    <property type="family name" value="Glycosyltransferase Family 2"/>
</dbReference>
<dbReference type="PANTHER" id="PTHR43398">
    <property type="entry name" value="DOLICHOL-PHOSPHATE MANNOSYLTRANSFERASE SUBUNIT 1"/>
    <property type="match status" value="1"/>
</dbReference>
<proteinExistence type="inferred from homology"/>
<dbReference type="AlphaFoldDB" id="D2R0T7"/>
<feature type="domain" description="Glycosyltransferase 2-like" evidence="4">
    <location>
        <begin position="29"/>
        <end position="191"/>
    </location>
</feature>
<dbReference type="FunFam" id="3.90.550.10:FF:000122">
    <property type="entry name" value="Dolichol-phosphate mannosyltransferase subunit 1"/>
    <property type="match status" value="1"/>
</dbReference>
<evidence type="ECO:0000313" key="5">
    <source>
        <dbReference type="EMBL" id="ADB16685.1"/>
    </source>
</evidence>
<dbReference type="EMBL" id="CP001848">
    <property type="protein sequence ID" value="ADB16685.1"/>
    <property type="molecule type" value="Genomic_DNA"/>
</dbReference>
<keyword evidence="3 5" id="KW-0808">Transferase</keyword>
<name>D2R0T7_PIRSD</name>
<dbReference type="Proteomes" id="UP000001887">
    <property type="component" value="Chromosome"/>
</dbReference>
<dbReference type="InterPro" id="IPR029044">
    <property type="entry name" value="Nucleotide-diphossugar_trans"/>
</dbReference>
<dbReference type="eggNOG" id="COG0463">
    <property type="taxonomic scope" value="Bacteria"/>
</dbReference>
<comment type="similarity">
    <text evidence="1">Belongs to the glycosyltransferase 2 family.</text>
</comment>
<evidence type="ECO:0000256" key="1">
    <source>
        <dbReference type="ARBA" id="ARBA00006739"/>
    </source>
</evidence>
<evidence type="ECO:0000259" key="4">
    <source>
        <dbReference type="Pfam" id="PF00535"/>
    </source>
</evidence>
<dbReference type="HOGENOM" id="CLU_033536_13_0_0"/>
<dbReference type="Pfam" id="PF00535">
    <property type="entry name" value="Glycos_transf_2"/>
    <property type="match status" value="1"/>
</dbReference>
<protein>
    <submittedName>
        <fullName evidence="5">Dolichyl-phosphate beta-D-mannosyltransferase</fullName>
        <ecNumber evidence="5">2.4.1.83</ecNumber>
    </submittedName>
</protein>
<dbReference type="STRING" id="530564.Psta_2011"/>
<reference evidence="5 6" key="1">
    <citation type="journal article" date="2009" name="Stand. Genomic Sci.">
        <title>Complete genome sequence of Pirellula staleyi type strain (ATCC 27377).</title>
        <authorList>
            <person name="Clum A."/>
            <person name="Tindall B.J."/>
            <person name="Sikorski J."/>
            <person name="Ivanova N."/>
            <person name="Mavrommatis K."/>
            <person name="Lucas S."/>
            <person name="Glavina del Rio T."/>
            <person name="Nolan M."/>
            <person name="Chen F."/>
            <person name="Tice H."/>
            <person name="Pitluck S."/>
            <person name="Cheng J.F."/>
            <person name="Chertkov O."/>
            <person name="Brettin T."/>
            <person name="Han C."/>
            <person name="Detter J.C."/>
            <person name="Kuske C."/>
            <person name="Bruce D."/>
            <person name="Goodwin L."/>
            <person name="Ovchinikova G."/>
            <person name="Pati A."/>
            <person name="Mikhailova N."/>
            <person name="Chen A."/>
            <person name="Palaniappan K."/>
            <person name="Land M."/>
            <person name="Hauser L."/>
            <person name="Chang Y.J."/>
            <person name="Jeffries C.D."/>
            <person name="Chain P."/>
            <person name="Rohde M."/>
            <person name="Goker M."/>
            <person name="Bristow J."/>
            <person name="Eisen J.A."/>
            <person name="Markowitz V."/>
            <person name="Hugenholtz P."/>
            <person name="Kyrpides N.C."/>
            <person name="Klenk H.P."/>
            <person name="Lapidus A."/>
        </authorList>
    </citation>
    <scope>NUCLEOTIDE SEQUENCE [LARGE SCALE GENOMIC DNA]</scope>
    <source>
        <strain evidence="6">ATCC 27377 / DSM 6068 / ICPB 4128</strain>
    </source>
</reference>
<dbReference type="CDD" id="cd06442">
    <property type="entry name" value="DPM1_like"/>
    <property type="match status" value="1"/>
</dbReference>
<keyword evidence="6" id="KW-1185">Reference proteome</keyword>
<dbReference type="InterPro" id="IPR001173">
    <property type="entry name" value="Glyco_trans_2-like"/>
</dbReference>
<evidence type="ECO:0000256" key="3">
    <source>
        <dbReference type="ARBA" id="ARBA00022679"/>
    </source>
</evidence>